<dbReference type="InterPro" id="IPR008278">
    <property type="entry name" value="4-PPantetheinyl_Trfase_dom"/>
</dbReference>
<comment type="caution">
    <text evidence="3">The sequence shown here is derived from an EMBL/GenBank/DDBJ whole genome shotgun (WGS) entry which is preliminary data.</text>
</comment>
<dbReference type="Gene3D" id="3.90.470.20">
    <property type="entry name" value="4'-phosphopantetheinyl transferase domain"/>
    <property type="match status" value="1"/>
</dbReference>
<dbReference type="GO" id="GO:0000287">
    <property type="term" value="F:magnesium ion binding"/>
    <property type="evidence" value="ECO:0007669"/>
    <property type="project" value="InterPro"/>
</dbReference>
<dbReference type="GO" id="GO:0008897">
    <property type="term" value="F:holo-[acyl-carrier-protein] synthase activity"/>
    <property type="evidence" value="ECO:0007669"/>
    <property type="project" value="InterPro"/>
</dbReference>
<dbReference type="EMBL" id="BMFG01000004">
    <property type="protein sequence ID" value="GGD24082.1"/>
    <property type="molecule type" value="Genomic_DNA"/>
</dbReference>
<dbReference type="AlphaFoldDB" id="A0A917DBK7"/>
<evidence type="ECO:0000256" key="1">
    <source>
        <dbReference type="ARBA" id="ARBA00022679"/>
    </source>
</evidence>
<evidence type="ECO:0000259" key="2">
    <source>
        <dbReference type="Pfam" id="PF01648"/>
    </source>
</evidence>
<feature type="domain" description="4'-phosphopantetheinyl transferase" evidence="2">
    <location>
        <begin position="2"/>
        <end position="81"/>
    </location>
</feature>
<dbReference type="Pfam" id="PF01648">
    <property type="entry name" value="ACPS"/>
    <property type="match status" value="1"/>
</dbReference>
<name>A0A917DBK7_9FLAO</name>
<accession>A0A917DBK7</accession>
<reference evidence="3" key="2">
    <citation type="submission" date="2020-09" db="EMBL/GenBank/DDBJ databases">
        <authorList>
            <person name="Sun Q."/>
            <person name="Zhou Y."/>
        </authorList>
    </citation>
    <scope>NUCLEOTIDE SEQUENCE</scope>
    <source>
        <strain evidence="3">CGMCC 1.12506</strain>
    </source>
</reference>
<organism evidence="3 4">
    <name type="scientific">Flavobacterium orientale</name>
    <dbReference type="NCBI Taxonomy" id="1756020"/>
    <lineage>
        <taxon>Bacteria</taxon>
        <taxon>Pseudomonadati</taxon>
        <taxon>Bacteroidota</taxon>
        <taxon>Flavobacteriia</taxon>
        <taxon>Flavobacteriales</taxon>
        <taxon>Flavobacteriaceae</taxon>
        <taxon>Flavobacterium</taxon>
    </lineage>
</organism>
<gene>
    <name evidence="3" type="ORF">GCM10011343_12820</name>
</gene>
<dbReference type="RefSeq" id="WP_188361723.1">
    <property type="nucleotide sequence ID" value="NZ_BMFG01000004.1"/>
</dbReference>
<keyword evidence="4" id="KW-1185">Reference proteome</keyword>
<dbReference type="SUPFAM" id="SSF56214">
    <property type="entry name" value="4'-phosphopantetheinyl transferase"/>
    <property type="match status" value="1"/>
</dbReference>
<sequence>MIGNDVVDLDLAGRQSNWRRKGYLDKIFTPDEQHYILQAPDPDTVVWTLWTRKEAVYKIIRQQNGIRGFYPLRIATTHFENGTVCFDNQLFYTQTEVTATSIHTIALLIPTFDQVITLPLHQELFKIDEVPYVILDDKKHAVSKSHHGRFERVVGCRLSVVG</sequence>
<reference evidence="3" key="1">
    <citation type="journal article" date="2014" name="Int. J. Syst. Evol. Microbiol.">
        <title>Complete genome sequence of Corynebacterium casei LMG S-19264T (=DSM 44701T), isolated from a smear-ripened cheese.</title>
        <authorList>
            <consortium name="US DOE Joint Genome Institute (JGI-PGF)"/>
            <person name="Walter F."/>
            <person name="Albersmeier A."/>
            <person name="Kalinowski J."/>
            <person name="Ruckert C."/>
        </authorList>
    </citation>
    <scope>NUCLEOTIDE SEQUENCE</scope>
    <source>
        <strain evidence="3">CGMCC 1.12506</strain>
    </source>
</reference>
<dbReference type="InterPro" id="IPR037143">
    <property type="entry name" value="4-PPantetheinyl_Trfase_dom_sf"/>
</dbReference>
<evidence type="ECO:0000313" key="4">
    <source>
        <dbReference type="Proteomes" id="UP000625735"/>
    </source>
</evidence>
<evidence type="ECO:0000313" key="3">
    <source>
        <dbReference type="EMBL" id="GGD24082.1"/>
    </source>
</evidence>
<keyword evidence="1" id="KW-0808">Transferase</keyword>
<proteinExistence type="predicted"/>
<dbReference type="Proteomes" id="UP000625735">
    <property type="component" value="Unassembled WGS sequence"/>
</dbReference>
<protein>
    <recommendedName>
        <fullName evidence="2">4'-phosphopantetheinyl transferase domain-containing protein</fullName>
    </recommendedName>
</protein>